<evidence type="ECO:0000256" key="1">
    <source>
        <dbReference type="ARBA" id="ARBA00022630"/>
    </source>
</evidence>
<evidence type="ECO:0000256" key="4">
    <source>
        <dbReference type="ARBA" id="ARBA00023033"/>
    </source>
</evidence>
<name>A0A1B1RZQ3_9BACL</name>
<dbReference type="CDD" id="cd01095">
    <property type="entry name" value="Nitrilotriacetate_monoxgenase"/>
    <property type="match status" value="1"/>
</dbReference>
<evidence type="ECO:0000256" key="3">
    <source>
        <dbReference type="ARBA" id="ARBA00023002"/>
    </source>
</evidence>
<dbReference type="KEGG" id="pll:I858_005020"/>
<evidence type="ECO:0000259" key="7">
    <source>
        <dbReference type="Pfam" id="PF00296"/>
    </source>
</evidence>
<dbReference type="PIRSF" id="PIRSF000337">
    <property type="entry name" value="NTA_MOA"/>
    <property type="match status" value="1"/>
</dbReference>
<evidence type="ECO:0000256" key="6">
    <source>
        <dbReference type="PIRSR" id="PIRSR000337-1"/>
    </source>
</evidence>
<protein>
    <submittedName>
        <fullName evidence="8">Monooxygenase</fullName>
    </submittedName>
</protein>
<dbReference type="AlphaFoldDB" id="A0A1B1RZQ3"/>
<proteinExistence type="inferred from homology"/>
<evidence type="ECO:0000256" key="2">
    <source>
        <dbReference type="ARBA" id="ARBA00022643"/>
    </source>
</evidence>
<feature type="binding site" evidence="6">
    <location>
        <position position="220"/>
    </location>
    <ligand>
        <name>FMN</name>
        <dbReference type="ChEBI" id="CHEBI:58210"/>
    </ligand>
</feature>
<evidence type="ECO:0000256" key="5">
    <source>
        <dbReference type="ARBA" id="ARBA00033748"/>
    </source>
</evidence>
<dbReference type="NCBIfam" id="TIGR03860">
    <property type="entry name" value="FMN_nitrolo"/>
    <property type="match status" value="1"/>
</dbReference>
<dbReference type="InterPro" id="IPR016215">
    <property type="entry name" value="NTA_MOA"/>
</dbReference>
<dbReference type="Pfam" id="PF00296">
    <property type="entry name" value="Bac_luciferase"/>
    <property type="match status" value="1"/>
</dbReference>
<accession>A0A1B1RZQ3</accession>
<reference evidence="8" key="1">
    <citation type="submission" date="2016-10" db="EMBL/GenBank/DDBJ databases">
        <authorList>
            <person name="See-Too W.S."/>
        </authorList>
    </citation>
    <scope>NUCLEOTIDE SEQUENCE</scope>
    <source>
        <strain evidence="8">L10.15</strain>
    </source>
</reference>
<dbReference type="PANTHER" id="PTHR30011:SF16">
    <property type="entry name" value="C2H2 FINGER DOMAIN TRANSCRIPTION FACTOR (EUROFUNG)-RELATED"/>
    <property type="match status" value="1"/>
</dbReference>
<dbReference type="EMBL" id="CP016540">
    <property type="protein sequence ID" value="ANU26394.1"/>
    <property type="molecule type" value="Genomic_DNA"/>
</dbReference>
<feature type="binding site" evidence="6">
    <location>
        <position position="93"/>
    </location>
    <ligand>
        <name>FMN</name>
        <dbReference type="ChEBI" id="CHEBI:58210"/>
    </ligand>
</feature>
<feature type="binding site" evidence="6">
    <location>
        <position position="219"/>
    </location>
    <ligand>
        <name>FMN</name>
        <dbReference type="ChEBI" id="CHEBI:58210"/>
    </ligand>
</feature>
<feature type="binding site" evidence="6">
    <location>
        <position position="145"/>
    </location>
    <ligand>
        <name>FMN</name>
        <dbReference type="ChEBI" id="CHEBI:58210"/>
    </ligand>
</feature>
<dbReference type="OrthoDB" id="3265338at2"/>
<dbReference type="GO" id="GO:0016705">
    <property type="term" value="F:oxidoreductase activity, acting on paired donors, with incorporation or reduction of molecular oxygen"/>
    <property type="evidence" value="ECO:0007669"/>
    <property type="project" value="InterPro"/>
</dbReference>
<dbReference type="GO" id="GO:0004497">
    <property type="term" value="F:monooxygenase activity"/>
    <property type="evidence" value="ECO:0007669"/>
    <property type="project" value="UniProtKB-KW"/>
</dbReference>
<dbReference type="RefSeq" id="WP_049694411.1">
    <property type="nucleotide sequence ID" value="NZ_CP016540.2"/>
</dbReference>
<dbReference type="Proteomes" id="UP000053354">
    <property type="component" value="Chromosome"/>
</dbReference>
<dbReference type="InterPro" id="IPR011251">
    <property type="entry name" value="Luciferase-like_dom"/>
</dbReference>
<dbReference type="Gene3D" id="3.20.20.30">
    <property type="entry name" value="Luciferase-like domain"/>
    <property type="match status" value="1"/>
</dbReference>
<dbReference type="InterPro" id="IPR051260">
    <property type="entry name" value="Diverse_substr_monoxygenases"/>
</dbReference>
<keyword evidence="3" id="KW-0560">Oxidoreductase</keyword>
<comment type="similarity">
    <text evidence="5">Belongs to the NtaA/SnaA/DszA monooxygenase family.</text>
</comment>
<feature type="domain" description="Luciferase-like" evidence="7">
    <location>
        <begin position="21"/>
        <end position="379"/>
    </location>
</feature>
<sequence>MRKQLKIGTMIHGVGEKISDWRHPTMPSDASVSFDFYKQQAQTSERGKFDFVFIADALYINEKSNPHYLNRFEPLTILSALAVVTSNIGLVSTLSTTYSEPFSAARQFASLDLLSGGRAGWNAVTSGLEKTALNFSKGVSDHPNHAERYRMAAEFMTVMKGLWNSWEDDAFIRNKASSQFFDPTKLHALNHQGEFFSVQGPLNIGRSPQGQPVIFQAGSSKDGIAFSAQQADVVFATMPRVEQAKQYYRNVKEQACLNGRQPDDVLVLQGISPIIGDTNEAAERKYQELASLVTIEQALAFLGRLFEHHDFSQYPLDEPFPELGPIGKNSFQSDTDRIKAEAREENLSLRQVALREATPRTVFMGTPEYIADLIESWYDQQAADGFMLIANLPSELEAFVDQVVPILQARGIFRTEYEGKTLRDNLELPYTENVLDTKLKDNRIGVKA</sequence>
<dbReference type="InterPro" id="IPR036661">
    <property type="entry name" value="Luciferase-like_sf"/>
</dbReference>
<keyword evidence="4 8" id="KW-0503">Monooxygenase</keyword>
<keyword evidence="2 6" id="KW-0288">FMN</keyword>
<evidence type="ECO:0000313" key="8">
    <source>
        <dbReference type="EMBL" id="ANU26394.1"/>
    </source>
</evidence>
<keyword evidence="1 6" id="KW-0285">Flavoprotein</keyword>
<feature type="binding site" evidence="6">
    <location>
        <position position="149"/>
    </location>
    <ligand>
        <name>FMN</name>
        <dbReference type="ChEBI" id="CHEBI:58210"/>
    </ligand>
</feature>
<dbReference type="PANTHER" id="PTHR30011">
    <property type="entry name" value="ALKANESULFONATE MONOOXYGENASE-RELATED"/>
    <property type="match status" value="1"/>
</dbReference>
<evidence type="ECO:0000313" key="9">
    <source>
        <dbReference type="Proteomes" id="UP000053354"/>
    </source>
</evidence>
<gene>
    <name evidence="8" type="ORF">I858_005020</name>
</gene>
<dbReference type="STRING" id="1302659.I858_005020"/>
<feature type="binding site" evidence="6">
    <location>
        <position position="56"/>
    </location>
    <ligand>
        <name>FMN</name>
        <dbReference type="ChEBI" id="CHEBI:58210"/>
    </ligand>
</feature>
<keyword evidence="9" id="KW-1185">Reference proteome</keyword>
<dbReference type="SUPFAM" id="SSF51679">
    <property type="entry name" value="Bacterial luciferase-like"/>
    <property type="match status" value="1"/>
</dbReference>
<organism evidence="8 9">
    <name type="scientific">Planococcus versutus</name>
    <dbReference type="NCBI Taxonomy" id="1302659"/>
    <lineage>
        <taxon>Bacteria</taxon>
        <taxon>Bacillati</taxon>
        <taxon>Bacillota</taxon>
        <taxon>Bacilli</taxon>
        <taxon>Bacillales</taxon>
        <taxon>Caryophanaceae</taxon>
        <taxon>Planococcus</taxon>
    </lineage>
</organism>